<sequence length="528" mass="57015">MVFFLSILPIALLIYLMVKRNSLPSYIALPIIAVLTYLLQAFYFGTDLTRLNANVIAGLIATQTPITIIFGAILFNRMMEVSGSTDILRKWLANINPNPVAQIMIIGWAFAFMIEGASGFGTPAAIAAPILVGLGFKPLQVAMLALVMNSVPVSFGAVGTPTWFGFGALGLSDDVVLELGQKTAFIHFIAAFVIPLLALRFLVTWKQIKQNLVFIYISILACTIPYFLLAQINYEFPSLVGGAIGLLVSIFIANKGIGISKGDNTDVQLENVAFSQVFKALFPTMMLIAILIVTRIHQLGIKQLLNDATTWFSVSLGGLGEFKVSQALILSLNNILGQGISESYKTLYVPSLIPFIVTVIISIFVFKLNSEKTKNIVSTTYHQTKKPFFALLGALVMVKLMLVGNDNYDSMVITIGKTFADVTGDKWVYFSSYLGAIGAFFSGSNTVSNLTFGGIQLSIAETTGMSVPLILALQSVGGAMGNMVCLNNIIAVCTVLNVSNQEGTILKRTVIPMFLYGVIAALVAVVIY</sequence>
<evidence type="ECO:0000256" key="3">
    <source>
        <dbReference type="ARBA" id="ARBA00022448"/>
    </source>
</evidence>
<comment type="function">
    <text evidence="8">Uptake of L-lactate across the membrane. Can also transport D-lactate and glycolate.</text>
</comment>
<feature type="transmembrane region" description="Helical" evidence="8">
    <location>
        <begin position="347"/>
        <end position="366"/>
    </location>
</feature>
<feature type="transmembrane region" description="Helical" evidence="8">
    <location>
        <begin position="277"/>
        <end position="296"/>
    </location>
</feature>
<feature type="transmembrane region" description="Helical" evidence="8">
    <location>
        <begin position="143"/>
        <end position="164"/>
    </location>
</feature>
<feature type="transmembrane region" description="Helical" evidence="8">
    <location>
        <begin position="23"/>
        <end position="43"/>
    </location>
</feature>
<feature type="transmembrane region" description="Helical" evidence="8">
    <location>
        <begin position="120"/>
        <end position="136"/>
    </location>
</feature>
<feature type="transmembrane region" description="Helical" evidence="8">
    <location>
        <begin position="55"/>
        <end position="75"/>
    </location>
</feature>
<dbReference type="InterPro" id="IPR003804">
    <property type="entry name" value="Lactate_perm"/>
</dbReference>
<dbReference type="RefSeq" id="WP_115323164.1">
    <property type="nucleotide sequence ID" value="NZ_BQFX01000026.1"/>
</dbReference>
<dbReference type="AlphaFoldDB" id="A0A379EVU3"/>
<comment type="similarity">
    <text evidence="2 8">Belongs to the lactate permease family.</text>
</comment>
<evidence type="ECO:0000313" key="10">
    <source>
        <dbReference type="Proteomes" id="UP000254704"/>
    </source>
</evidence>
<dbReference type="Pfam" id="PF02652">
    <property type="entry name" value="Lactate_perm"/>
    <property type="match status" value="1"/>
</dbReference>
<dbReference type="NCBIfam" id="TIGR00795">
    <property type="entry name" value="lctP"/>
    <property type="match status" value="1"/>
</dbReference>
<feature type="transmembrane region" description="Helical" evidence="8">
    <location>
        <begin position="387"/>
        <end position="404"/>
    </location>
</feature>
<reference evidence="9 10" key="1">
    <citation type="submission" date="2018-06" db="EMBL/GenBank/DDBJ databases">
        <authorList>
            <consortium name="Pathogen Informatics"/>
            <person name="Doyle S."/>
        </authorList>
    </citation>
    <scope>NUCLEOTIDE SEQUENCE [LARGE SCALE GENOMIC DNA]</scope>
    <source>
        <strain evidence="9 10">NCTC11621</strain>
    </source>
</reference>
<evidence type="ECO:0000256" key="7">
    <source>
        <dbReference type="ARBA" id="ARBA00023136"/>
    </source>
</evidence>
<feature type="transmembrane region" description="Helical" evidence="8">
    <location>
        <begin position="238"/>
        <end position="257"/>
    </location>
</feature>
<keyword evidence="3 8" id="KW-0813">Transport</keyword>
<evidence type="ECO:0000256" key="8">
    <source>
        <dbReference type="RuleBase" id="RU365092"/>
    </source>
</evidence>
<proteinExistence type="inferred from homology"/>
<dbReference type="PANTHER" id="PTHR30003:SF0">
    <property type="entry name" value="GLYCOLATE PERMEASE GLCA-RELATED"/>
    <property type="match status" value="1"/>
</dbReference>
<dbReference type="Proteomes" id="UP000254704">
    <property type="component" value="Unassembled WGS sequence"/>
</dbReference>
<protein>
    <recommendedName>
        <fullName evidence="8">L-lactate permease</fullName>
    </recommendedName>
</protein>
<keyword evidence="8" id="KW-0997">Cell inner membrane</keyword>
<evidence type="ECO:0000256" key="6">
    <source>
        <dbReference type="ARBA" id="ARBA00022989"/>
    </source>
</evidence>
<dbReference type="OrthoDB" id="9761056at2"/>
<keyword evidence="5 8" id="KW-0812">Transmembrane</keyword>
<keyword evidence="4" id="KW-1003">Cell membrane</keyword>
<evidence type="ECO:0000256" key="1">
    <source>
        <dbReference type="ARBA" id="ARBA00004651"/>
    </source>
</evidence>
<feature type="transmembrane region" description="Helical" evidence="8">
    <location>
        <begin position="510"/>
        <end position="527"/>
    </location>
</feature>
<evidence type="ECO:0000313" key="9">
    <source>
        <dbReference type="EMBL" id="SUC10518.1"/>
    </source>
</evidence>
<evidence type="ECO:0000256" key="4">
    <source>
        <dbReference type="ARBA" id="ARBA00022475"/>
    </source>
</evidence>
<accession>A0A379EVU3</accession>
<keyword evidence="7 8" id="KW-0472">Membrane</keyword>
<dbReference type="PANTHER" id="PTHR30003">
    <property type="entry name" value="L-LACTATE PERMEASE"/>
    <property type="match status" value="1"/>
</dbReference>
<dbReference type="EMBL" id="UGTV01000015">
    <property type="protein sequence ID" value="SUC10518.1"/>
    <property type="molecule type" value="Genomic_DNA"/>
</dbReference>
<feature type="transmembrane region" description="Helical" evidence="8">
    <location>
        <begin position="479"/>
        <end position="498"/>
    </location>
</feature>
<dbReference type="GO" id="GO:0015129">
    <property type="term" value="F:lactate transmembrane transporter activity"/>
    <property type="evidence" value="ECO:0007669"/>
    <property type="project" value="UniProtKB-UniRule"/>
</dbReference>
<organism evidence="9 10">
    <name type="scientific">Pasteurella canis</name>
    <dbReference type="NCBI Taxonomy" id="753"/>
    <lineage>
        <taxon>Bacteria</taxon>
        <taxon>Pseudomonadati</taxon>
        <taxon>Pseudomonadota</taxon>
        <taxon>Gammaproteobacteria</taxon>
        <taxon>Pasteurellales</taxon>
        <taxon>Pasteurellaceae</taxon>
        <taxon>Pasteurella</taxon>
    </lineage>
</organism>
<evidence type="ECO:0000256" key="5">
    <source>
        <dbReference type="ARBA" id="ARBA00022692"/>
    </source>
</evidence>
<name>A0A379EVU3_9PAST</name>
<dbReference type="GO" id="GO:0015295">
    <property type="term" value="F:solute:proton symporter activity"/>
    <property type="evidence" value="ECO:0007669"/>
    <property type="project" value="TreeGrafter"/>
</dbReference>
<keyword evidence="6 8" id="KW-1133">Transmembrane helix</keyword>
<gene>
    <name evidence="9" type="primary">lldP</name>
    <name evidence="9" type="ORF">NCTC11621_01580</name>
</gene>
<evidence type="ECO:0000256" key="2">
    <source>
        <dbReference type="ARBA" id="ARBA00010100"/>
    </source>
</evidence>
<dbReference type="GO" id="GO:0005886">
    <property type="term" value="C:plasma membrane"/>
    <property type="evidence" value="ECO:0007669"/>
    <property type="project" value="UniProtKB-SubCell"/>
</dbReference>
<feature type="transmembrane region" description="Helical" evidence="8">
    <location>
        <begin position="212"/>
        <end position="232"/>
    </location>
</feature>
<feature type="transmembrane region" description="Helical" evidence="8">
    <location>
        <begin position="184"/>
        <end position="203"/>
    </location>
</feature>
<comment type="subcellular location">
    <subcellularLocation>
        <location evidence="8">Cell inner membrane</location>
        <topology evidence="8">Multi-pass membrane protein</topology>
    </subcellularLocation>
    <subcellularLocation>
        <location evidence="1">Cell membrane</location>
        <topology evidence="1">Multi-pass membrane protein</topology>
    </subcellularLocation>
</comment>